<dbReference type="PANTHER" id="PTHR37845:SF1">
    <property type="entry name" value="SEQUENCE ORPHAN"/>
    <property type="match status" value="1"/>
</dbReference>
<name>A0A0G4FHF6_9ALVE</name>
<sequence>MPIPSASAVEVSPSGADRAESSKASAPAPVSKVVQRMGGDAAAACGAAAGVAPFITVIDRSIIKAANGSQPLFEGIVTGFKQMVLAPHRFVLGRDFRLIFGLYAATYLSANWAITLCEWKRVSDEIPKFVSSSVTNLLLCVRKDAIFATIFGTRVSAFPPASYALFFLRDAMTMAASFNAPPHISNFIKKTNPEIGKSTADNIAQMACPVGIQTISTPIHLVALDLFNRPAATAAQRVGFIGSTYFSMVSARMARIAPAFGIGGILNRQIRTHFVDSIGDL</sequence>
<accession>A0A0G4FHF6</accession>
<evidence type="ECO:0008006" key="3">
    <source>
        <dbReference type="Google" id="ProtNLM"/>
    </source>
</evidence>
<reference evidence="2" key="1">
    <citation type="submission" date="2014-11" db="EMBL/GenBank/DDBJ databases">
        <authorList>
            <person name="Otto D Thomas"/>
            <person name="Naeem Raeece"/>
        </authorList>
    </citation>
    <scope>NUCLEOTIDE SEQUENCE</scope>
</reference>
<evidence type="ECO:0000313" key="2">
    <source>
        <dbReference type="EMBL" id="CEM12859.1"/>
    </source>
</evidence>
<feature type="region of interest" description="Disordered" evidence="1">
    <location>
        <begin position="1"/>
        <end position="24"/>
    </location>
</feature>
<dbReference type="GO" id="GO:0005739">
    <property type="term" value="C:mitochondrion"/>
    <property type="evidence" value="ECO:0007669"/>
    <property type="project" value="TreeGrafter"/>
</dbReference>
<dbReference type="AlphaFoldDB" id="A0A0G4FHF6"/>
<protein>
    <recommendedName>
        <fullName evidence="3">Mitochondrial carrier protein</fullName>
    </recommendedName>
</protein>
<dbReference type="EMBL" id="CDMZ01000373">
    <property type="protein sequence ID" value="CEM12859.1"/>
    <property type="molecule type" value="Genomic_DNA"/>
</dbReference>
<dbReference type="InterPro" id="IPR038781">
    <property type="entry name" value="C365.16-ike"/>
</dbReference>
<dbReference type="VEuPathDB" id="CryptoDB:Cvel_17026"/>
<dbReference type="PANTHER" id="PTHR37845">
    <property type="entry name" value="SEQUENCE ORPHAN"/>
    <property type="match status" value="1"/>
</dbReference>
<proteinExistence type="predicted"/>
<organism evidence="2">
    <name type="scientific">Chromera velia CCMP2878</name>
    <dbReference type="NCBI Taxonomy" id="1169474"/>
    <lineage>
        <taxon>Eukaryota</taxon>
        <taxon>Sar</taxon>
        <taxon>Alveolata</taxon>
        <taxon>Colpodellida</taxon>
        <taxon>Chromeraceae</taxon>
        <taxon>Chromera</taxon>
    </lineage>
</organism>
<evidence type="ECO:0000256" key="1">
    <source>
        <dbReference type="SAM" id="MobiDB-lite"/>
    </source>
</evidence>
<gene>
    <name evidence="2" type="ORF">Cvel_17026</name>
</gene>